<dbReference type="CDD" id="cd04723">
    <property type="entry name" value="HisA_HisF"/>
    <property type="match status" value="1"/>
</dbReference>
<evidence type="ECO:0000256" key="11">
    <source>
        <dbReference type="RuleBase" id="RU003657"/>
    </source>
</evidence>
<organism evidence="13 14">
    <name type="scientific">Rhizophlyctis rosea</name>
    <dbReference type="NCBI Taxonomy" id="64517"/>
    <lineage>
        <taxon>Eukaryota</taxon>
        <taxon>Fungi</taxon>
        <taxon>Fungi incertae sedis</taxon>
        <taxon>Chytridiomycota</taxon>
        <taxon>Chytridiomycota incertae sedis</taxon>
        <taxon>Chytridiomycetes</taxon>
        <taxon>Rhizophlyctidales</taxon>
        <taxon>Rhizophlyctidaceae</taxon>
        <taxon>Rhizophlyctis</taxon>
    </lineage>
</organism>
<comment type="subcellular location">
    <subcellularLocation>
        <location evidence="12">Cytoplasm</location>
    </subcellularLocation>
</comment>
<comment type="catalytic activity">
    <reaction evidence="1 12">
        <text>1-(5-phospho-beta-D-ribosyl)-5-[(5-phospho-beta-D-ribosylamino)methylideneamino]imidazole-4-carboxamide = 5-[(5-phospho-1-deoxy-D-ribulos-1-ylimino)methylamino]-1-(5-phospho-beta-D-ribosyl)imidazole-4-carboxamide</text>
        <dbReference type="Rhea" id="RHEA:15469"/>
        <dbReference type="ChEBI" id="CHEBI:58435"/>
        <dbReference type="ChEBI" id="CHEBI:58525"/>
        <dbReference type="EC" id="5.3.1.16"/>
    </reaction>
</comment>
<dbReference type="NCBIfam" id="TIGR02129">
    <property type="entry name" value="hisA_euk"/>
    <property type="match status" value="1"/>
</dbReference>
<evidence type="ECO:0000256" key="12">
    <source>
        <dbReference type="RuleBase" id="RU364022"/>
    </source>
</evidence>
<dbReference type="Gene3D" id="3.20.20.70">
    <property type="entry name" value="Aldolase class I"/>
    <property type="match status" value="1"/>
</dbReference>
<dbReference type="InterPro" id="IPR013785">
    <property type="entry name" value="Aldolase_TIM"/>
</dbReference>
<evidence type="ECO:0000256" key="9">
    <source>
        <dbReference type="ARBA" id="ARBA00030547"/>
    </source>
</evidence>
<evidence type="ECO:0000256" key="5">
    <source>
        <dbReference type="ARBA" id="ARBA00018464"/>
    </source>
</evidence>
<dbReference type="InterPro" id="IPR044524">
    <property type="entry name" value="Isoase_HisA-like"/>
</dbReference>
<evidence type="ECO:0000256" key="7">
    <source>
        <dbReference type="ARBA" id="ARBA00023102"/>
    </source>
</evidence>
<dbReference type="GO" id="GO:0000162">
    <property type="term" value="P:L-tryptophan biosynthetic process"/>
    <property type="evidence" value="ECO:0007669"/>
    <property type="project" value="TreeGrafter"/>
</dbReference>
<dbReference type="EMBL" id="JADGJD010000055">
    <property type="protein sequence ID" value="KAJ3055878.1"/>
    <property type="molecule type" value="Genomic_DNA"/>
</dbReference>
<evidence type="ECO:0000313" key="14">
    <source>
        <dbReference type="Proteomes" id="UP001212841"/>
    </source>
</evidence>
<comment type="caution">
    <text evidence="13">The sequence shown here is derived from an EMBL/GenBank/DDBJ whole genome shotgun (WGS) entry which is preliminary data.</text>
</comment>
<evidence type="ECO:0000256" key="10">
    <source>
        <dbReference type="ARBA" id="ARBA00031376"/>
    </source>
</evidence>
<accession>A0AAD5SJK1</accession>
<evidence type="ECO:0000313" key="13">
    <source>
        <dbReference type="EMBL" id="KAJ3055878.1"/>
    </source>
</evidence>
<dbReference type="Proteomes" id="UP001212841">
    <property type="component" value="Unassembled WGS sequence"/>
</dbReference>
<dbReference type="InterPro" id="IPR006062">
    <property type="entry name" value="His_biosynth"/>
</dbReference>
<dbReference type="PANTHER" id="PTHR43090">
    <property type="entry name" value="1-(5-PHOSPHORIBOSYL)-5-[(5-PHOSPHORIBOSYLAMINO)METHYLIDENEAMINO] IMIDAZOLE-4-CARBOXAMIDE ISOMERASE"/>
    <property type="match status" value="1"/>
</dbReference>
<reference evidence="13" key="1">
    <citation type="submission" date="2020-05" db="EMBL/GenBank/DDBJ databases">
        <title>Phylogenomic resolution of chytrid fungi.</title>
        <authorList>
            <person name="Stajich J.E."/>
            <person name="Amses K."/>
            <person name="Simmons R."/>
            <person name="Seto K."/>
            <person name="Myers J."/>
            <person name="Bonds A."/>
            <person name="Quandt C.A."/>
            <person name="Barry K."/>
            <person name="Liu P."/>
            <person name="Grigoriev I."/>
            <person name="Longcore J.E."/>
            <person name="James T.Y."/>
        </authorList>
    </citation>
    <scope>NUCLEOTIDE SEQUENCE</scope>
    <source>
        <strain evidence="13">JEL0318</strain>
    </source>
</reference>
<comment type="pathway">
    <text evidence="2 12">Amino-acid biosynthesis; L-histidine biosynthesis; L-histidine from 5-phospho-alpha-D-ribose 1-diphosphate: step 4/9.</text>
</comment>
<dbReference type="GO" id="GO:0003949">
    <property type="term" value="F:1-(5-phosphoribosyl)-5-[(5-phosphoribosylamino)methylideneamino]imidazole-4-carboxamide isomerase activity"/>
    <property type="evidence" value="ECO:0007669"/>
    <property type="project" value="UniProtKB-EC"/>
</dbReference>
<dbReference type="SUPFAM" id="SSF51366">
    <property type="entry name" value="Ribulose-phoshate binding barrel"/>
    <property type="match status" value="1"/>
</dbReference>
<keyword evidence="8 12" id="KW-0413">Isomerase</keyword>
<dbReference type="GO" id="GO:0005737">
    <property type="term" value="C:cytoplasm"/>
    <property type="evidence" value="ECO:0007669"/>
    <property type="project" value="UniProtKB-SubCell"/>
</dbReference>
<protein>
    <recommendedName>
        <fullName evidence="5 12">1-(5-phosphoribosyl)-5-[(5-phosphoribosylamino)methylideneamino] imidazole-4-carboxamide isomerase</fullName>
        <ecNumber evidence="4 12">5.3.1.16</ecNumber>
    </recommendedName>
    <alternativeName>
        <fullName evidence="10 12">5-proFAR isomerase</fullName>
    </alternativeName>
    <alternativeName>
        <fullName evidence="9 12">Phosphoribosylformimino-5-aminoimidazole carboxamide ribotide isomerase</fullName>
    </alternativeName>
</protein>
<evidence type="ECO:0000256" key="4">
    <source>
        <dbReference type="ARBA" id="ARBA00012550"/>
    </source>
</evidence>
<evidence type="ECO:0000256" key="1">
    <source>
        <dbReference type="ARBA" id="ARBA00000901"/>
    </source>
</evidence>
<keyword evidence="7 11" id="KW-0368">Histidine biosynthesis</keyword>
<dbReference type="GO" id="GO:0000105">
    <property type="term" value="P:L-histidine biosynthetic process"/>
    <property type="evidence" value="ECO:0007669"/>
    <property type="project" value="UniProtKB-KW"/>
</dbReference>
<dbReference type="PANTHER" id="PTHR43090:SF2">
    <property type="entry name" value="1-(5-PHOSPHORIBOSYL)-5-[(5-PHOSPHORIBOSYLAMINO)METHYLIDENEAMINO] IMIDAZOLE-4-CARBOXAMIDE ISOMERASE"/>
    <property type="match status" value="1"/>
</dbReference>
<dbReference type="Pfam" id="PF00977">
    <property type="entry name" value="His_biosynth"/>
    <property type="match status" value="1"/>
</dbReference>
<name>A0AAD5SJK1_9FUNG</name>
<gene>
    <name evidence="13" type="primary">HIS6</name>
    <name evidence="13" type="ORF">HK097_008875</name>
</gene>
<evidence type="ECO:0000256" key="8">
    <source>
        <dbReference type="ARBA" id="ARBA00023235"/>
    </source>
</evidence>
<dbReference type="InterPro" id="IPR011858">
    <property type="entry name" value="His6/HISN3"/>
</dbReference>
<dbReference type="InterPro" id="IPR011060">
    <property type="entry name" value="RibuloseP-bd_barrel"/>
</dbReference>
<keyword evidence="12" id="KW-0963">Cytoplasm</keyword>
<dbReference type="FunFam" id="3.20.20.70:FF:000110">
    <property type="entry name" value="1-(5-phosphoribosyl)-5-[(5-phosphoribosylamino)methylideneamino] imidazole-4-carboxamide isomerase, chloroplastic"/>
    <property type="match status" value="1"/>
</dbReference>
<evidence type="ECO:0000256" key="3">
    <source>
        <dbReference type="ARBA" id="ARBA00009667"/>
    </source>
</evidence>
<keyword evidence="6 11" id="KW-0028">Amino-acid biosynthesis</keyword>
<comment type="similarity">
    <text evidence="3 11">Belongs to the HisA/HisF family.</text>
</comment>
<dbReference type="EC" id="5.3.1.16" evidence="4 12"/>
<evidence type="ECO:0000256" key="2">
    <source>
        <dbReference type="ARBA" id="ARBA00005133"/>
    </source>
</evidence>
<sequence>MPTKFRPCIDLHDGQVKQIVGASLSDSAPSTLKTNFVASQPPAYYSHLYRDNNLTGAHVIKLGANNDAAAREALAAWPNGLQVGGGITADNAQEWLDAGAEKVILTSWLFPNAKFDKERLLSLVERVGKGKIVIDVSCKRHGDKWIVAMNKWQTPTDMEVNEESISMLSEYCSEFLVHAADVEGLCQGIDEELVTNLGKWCHIPCTYAGGGKDISDLALAEKLSGGKVDLTYGSALDIFGGSGVKFADAVAWNRSRE</sequence>
<proteinExistence type="inferred from homology"/>
<evidence type="ECO:0000256" key="6">
    <source>
        <dbReference type="ARBA" id="ARBA00022605"/>
    </source>
</evidence>
<keyword evidence="14" id="KW-1185">Reference proteome</keyword>
<dbReference type="AlphaFoldDB" id="A0AAD5SJK1"/>